<feature type="transmembrane region" description="Helical" evidence="11">
    <location>
        <begin position="58"/>
        <end position="77"/>
    </location>
</feature>
<feature type="transmembrane region" description="Helical" evidence="11">
    <location>
        <begin position="97"/>
        <end position="122"/>
    </location>
</feature>
<keyword evidence="4 10" id="KW-0812">Transmembrane</keyword>
<dbReference type="Gene3D" id="3.10.580.10">
    <property type="entry name" value="CBS-domain"/>
    <property type="match status" value="1"/>
</dbReference>
<sequence>MDIYSISMVIVLIALTAFFVAAEFAIVKVRGSRIDYLIAEGNNLAISVKTVITNLDEYLSACQLGITVTALGIGWSGKPALKHMFDVLFASWNVPAQLADIMAVILVFLFITFLHVVIGELAPKTFAIQKAEQVSLFVAKPLIFFYRIAYPFIWLLNGSARFITKIFGLKPPKSHEEVHSEEELRLLVSESYKKGEINQSEFKYVNKIFEFDDRIAKEIMVPRTEMHILNKEMPAEEALQKMSSEKYTRYPIVDGDKDHVIGFVNFKDIFTDFVKCSTVSEKTVEQYMRPIILVIESIPIHDLFLKMQRERTHIAILIDEYGGTSGLVTVEDILEEIVGDIQDEFDTDEQPEIQQISETKTILEGKVLVSEVNTLLGLSIDDDDVATIGGWILTKNIEITEGDIVEIENYKFCVKELDGHYIKRLEVTKPSAPSVISDDEKTVSLQEQIST</sequence>
<evidence type="ECO:0000256" key="10">
    <source>
        <dbReference type="PROSITE-ProRule" id="PRU01193"/>
    </source>
</evidence>
<accession>A0A090YR79</accession>
<dbReference type="InterPro" id="IPR016169">
    <property type="entry name" value="FAD-bd_PCMH_sub2"/>
</dbReference>
<evidence type="ECO:0000256" key="4">
    <source>
        <dbReference type="ARBA" id="ARBA00022692"/>
    </source>
</evidence>
<feature type="domain" description="CNNM transmembrane" evidence="13">
    <location>
        <begin position="1"/>
        <end position="201"/>
    </location>
</feature>
<dbReference type="AlphaFoldDB" id="A0A090YR79"/>
<keyword evidence="8 10" id="KW-0472">Membrane</keyword>
<dbReference type="PATRIC" id="fig|1405.8.peg.4871"/>
<dbReference type="SMART" id="SM01091">
    <property type="entry name" value="CorC_HlyC"/>
    <property type="match status" value="1"/>
</dbReference>
<proteinExistence type="inferred from homology"/>
<dbReference type="FunFam" id="3.10.580.10:FF:000002">
    <property type="entry name" value="Magnesium/cobalt efflux protein CorC"/>
    <property type="match status" value="1"/>
</dbReference>
<keyword evidence="6 10" id="KW-1133">Transmembrane helix</keyword>
<dbReference type="InterPro" id="IPR005170">
    <property type="entry name" value="Transptr-assoc_dom"/>
</dbReference>
<evidence type="ECO:0000256" key="9">
    <source>
        <dbReference type="PROSITE-ProRule" id="PRU00703"/>
    </source>
</evidence>
<dbReference type="PANTHER" id="PTHR43099">
    <property type="entry name" value="UPF0053 PROTEIN YRKA"/>
    <property type="match status" value="1"/>
</dbReference>
<feature type="transmembrane region" description="Helical" evidence="11">
    <location>
        <begin position="6"/>
        <end position="27"/>
    </location>
</feature>
<evidence type="ECO:0000256" key="11">
    <source>
        <dbReference type="SAM" id="Phobius"/>
    </source>
</evidence>
<dbReference type="InterPro" id="IPR036318">
    <property type="entry name" value="FAD-bd_PCMH-like_sf"/>
</dbReference>
<dbReference type="GO" id="GO:0005886">
    <property type="term" value="C:plasma membrane"/>
    <property type="evidence" value="ECO:0007669"/>
    <property type="project" value="UniProtKB-SubCell"/>
</dbReference>
<dbReference type="RefSeq" id="WP_042984342.1">
    <property type="nucleotide sequence ID" value="NZ_JMQC01000008.1"/>
</dbReference>
<dbReference type="InterPro" id="IPR046342">
    <property type="entry name" value="CBS_dom_sf"/>
</dbReference>
<protein>
    <submittedName>
        <fullName evidence="14">Transporter associated domain protein</fullName>
    </submittedName>
</protein>
<dbReference type="CDD" id="cd04590">
    <property type="entry name" value="CBS_pair_CorC_HlyC_assoc"/>
    <property type="match status" value="1"/>
</dbReference>
<dbReference type="InterPro" id="IPR051676">
    <property type="entry name" value="UPF0053_domain"/>
</dbReference>
<dbReference type="SUPFAM" id="SSF54631">
    <property type="entry name" value="CBS-domain pair"/>
    <property type="match status" value="1"/>
</dbReference>
<dbReference type="InterPro" id="IPR002550">
    <property type="entry name" value="CNNM"/>
</dbReference>
<dbReference type="InterPro" id="IPR044751">
    <property type="entry name" value="Ion_transp-like_CBS"/>
</dbReference>
<feature type="domain" description="CBS" evidence="12">
    <location>
        <begin position="220"/>
        <end position="279"/>
    </location>
</feature>
<evidence type="ECO:0000256" key="8">
    <source>
        <dbReference type="ARBA" id="ARBA00023136"/>
    </source>
</evidence>
<evidence type="ECO:0000256" key="2">
    <source>
        <dbReference type="ARBA" id="ARBA00006337"/>
    </source>
</evidence>
<comment type="caution">
    <text evidence="14">The sequence shown here is derived from an EMBL/GenBank/DDBJ whole genome shotgun (WGS) entry which is preliminary data.</text>
</comment>
<dbReference type="GO" id="GO:0050660">
    <property type="term" value="F:flavin adenine dinucleotide binding"/>
    <property type="evidence" value="ECO:0007669"/>
    <property type="project" value="InterPro"/>
</dbReference>
<reference evidence="14 15" key="1">
    <citation type="submission" date="2014-04" db="EMBL/GenBank/DDBJ databases">
        <authorList>
            <person name="Bishop-Lilly K.A."/>
            <person name="Broomall S.M."/>
            <person name="Chain P.S."/>
            <person name="Chertkov O."/>
            <person name="Coyne S.R."/>
            <person name="Daligault H.E."/>
            <person name="Davenport K.W."/>
            <person name="Erkkila T."/>
            <person name="Frey K.G."/>
            <person name="Gibbons H.S."/>
            <person name="Gu W."/>
            <person name="Jaissle J."/>
            <person name="Johnson S.L."/>
            <person name="Koroleva G.I."/>
            <person name="Ladner J.T."/>
            <person name="Lo C.-C."/>
            <person name="Minogue T.D."/>
            <person name="Munk C."/>
            <person name="Palacios G.F."/>
            <person name="Redden C.L."/>
            <person name="Rosenzweig C.N."/>
            <person name="Scholz M.B."/>
            <person name="Teshima H."/>
            <person name="Xu Y."/>
        </authorList>
    </citation>
    <scope>NUCLEOTIDE SEQUENCE [LARGE SCALE GENOMIC DNA]</scope>
    <source>
        <strain evidence="14 15">BHP</strain>
    </source>
</reference>
<dbReference type="InterPro" id="IPR000644">
    <property type="entry name" value="CBS_dom"/>
</dbReference>
<feature type="transmembrane region" description="Helical" evidence="11">
    <location>
        <begin position="134"/>
        <end position="156"/>
    </location>
</feature>
<evidence type="ECO:0000259" key="12">
    <source>
        <dbReference type="PROSITE" id="PS51371"/>
    </source>
</evidence>
<keyword evidence="3" id="KW-1003">Cell membrane</keyword>
<dbReference type="PANTHER" id="PTHR43099:SF2">
    <property type="entry name" value="UPF0053 PROTEIN YRKA"/>
    <property type="match status" value="1"/>
</dbReference>
<evidence type="ECO:0000313" key="15">
    <source>
        <dbReference type="Proteomes" id="UP000029389"/>
    </source>
</evidence>
<comment type="subcellular location">
    <subcellularLocation>
        <location evidence="1">Cell membrane</location>
        <topology evidence="1">Multi-pass membrane protein</topology>
    </subcellularLocation>
</comment>
<dbReference type="Pfam" id="PF03471">
    <property type="entry name" value="CorC_HlyC"/>
    <property type="match status" value="1"/>
</dbReference>
<organism evidence="14 15">
    <name type="scientific">Bacillus clarus</name>
    <dbReference type="NCBI Taxonomy" id="2338372"/>
    <lineage>
        <taxon>Bacteria</taxon>
        <taxon>Bacillati</taxon>
        <taxon>Bacillota</taxon>
        <taxon>Bacilli</taxon>
        <taxon>Bacillales</taxon>
        <taxon>Bacillaceae</taxon>
        <taxon>Bacillus</taxon>
        <taxon>Bacillus cereus group</taxon>
    </lineage>
</organism>
<dbReference type="SUPFAM" id="SSF56176">
    <property type="entry name" value="FAD-binding/transporter-associated domain-like"/>
    <property type="match status" value="1"/>
</dbReference>
<evidence type="ECO:0000313" key="14">
    <source>
        <dbReference type="EMBL" id="KFN01354.1"/>
    </source>
</evidence>
<evidence type="ECO:0000256" key="7">
    <source>
        <dbReference type="ARBA" id="ARBA00023122"/>
    </source>
</evidence>
<dbReference type="Pfam" id="PF00571">
    <property type="entry name" value="CBS"/>
    <property type="match status" value="2"/>
</dbReference>
<dbReference type="PROSITE" id="PS51846">
    <property type="entry name" value="CNNM"/>
    <property type="match status" value="1"/>
</dbReference>
<evidence type="ECO:0000256" key="1">
    <source>
        <dbReference type="ARBA" id="ARBA00004651"/>
    </source>
</evidence>
<evidence type="ECO:0000256" key="6">
    <source>
        <dbReference type="ARBA" id="ARBA00022989"/>
    </source>
</evidence>
<dbReference type="Proteomes" id="UP000029389">
    <property type="component" value="Unassembled WGS sequence"/>
</dbReference>
<feature type="domain" description="CBS" evidence="12">
    <location>
        <begin position="287"/>
        <end position="344"/>
    </location>
</feature>
<evidence type="ECO:0000256" key="3">
    <source>
        <dbReference type="ARBA" id="ARBA00022475"/>
    </source>
</evidence>
<dbReference type="Gene3D" id="3.30.465.10">
    <property type="match status" value="1"/>
</dbReference>
<comment type="similarity">
    <text evidence="2">Belongs to the UPF0053 family.</text>
</comment>
<evidence type="ECO:0000256" key="5">
    <source>
        <dbReference type="ARBA" id="ARBA00022737"/>
    </source>
</evidence>
<keyword evidence="7 9" id="KW-0129">CBS domain</keyword>
<keyword evidence="5" id="KW-0677">Repeat</keyword>
<dbReference type="PROSITE" id="PS51371">
    <property type="entry name" value="CBS"/>
    <property type="match status" value="2"/>
</dbReference>
<gene>
    <name evidence="14" type="ORF">DJ93_4735</name>
</gene>
<dbReference type="Pfam" id="PF01595">
    <property type="entry name" value="CNNM"/>
    <property type="match status" value="1"/>
</dbReference>
<name>A0A090YR79_9BACI</name>
<dbReference type="EMBL" id="JMQC01000008">
    <property type="protein sequence ID" value="KFN01354.1"/>
    <property type="molecule type" value="Genomic_DNA"/>
</dbReference>
<evidence type="ECO:0000259" key="13">
    <source>
        <dbReference type="PROSITE" id="PS51846"/>
    </source>
</evidence>